<gene>
    <name evidence="2" type="ORF">CSSPJE1EN1_LOCUS5629</name>
</gene>
<name>A0ABP0W060_9BRYO</name>
<sequence>MENRRSIAAIRSQVLQQPAVSPTKEGLFGGSGKKTAGAARNHTRKALADKTNESPTSSGFTPSPMKLKEGDRVSYKGTPYPKLLRDIQKATVPPPVLNKVETAEEYSLHRMPKTPGELVAPTPANTPISSILPVSSSSFSRRALPTTPSSVFTFAPPVFEDKPDVPMSPNQEEEEEEALNANKSKIKAEPIPANKPIVVSSSFDHSVLTTPDNRGDSSSSLLQQRRDSSNNDEIDEEGGFEEYNNYYEKEENDYEDYEDAGEELDGACDELCYAISQFTINEKDGVGLPISKGQHVRFNYNSDDEMEGEIVVSSESPSIVRLKGLPTPKGKHLRFTEEIAASPSV</sequence>
<evidence type="ECO:0000313" key="2">
    <source>
        <dbReference type="EMBL" id="CAK9260151.1"/>
    </source>
</evidence>
<accession>A0ABP0W060</accession>
<proteinExistence type="predicted"/>
<feature type="compositionally biased region" description="Acidic residues" evidence="1">
    <location>
        <begin position="230"/>
        <end position="240"/>
    </location>
</feature>
<organism evidence="2 3">
    <name type="scientific">Sphagnum jensenii</name>
    <dbReference type="NCBI Taxonomy" id="128206"/>
    <lineage>
        <taxon>Eukaryota</taxon>
        <taxon>Viridiplantae</taxon>
        <taxon>Streptophyta</taxon>
        <taxon>Embryophyta</taxon>
        <taxon>Bryophyta</taxon>
        <taxon>Sphagnophytina</taxon>
        <taxon>Sphagnopsida</taxon>
        <taxon>Sphagnales</taxon>
        <taxon>Sphagnaceae</taxon>
        <taxon>Sphagnum</taxon>
    </lineage>
</organism>
<protein>
    <submittedName>
        <fullName evidence="2">Uncharacterized protein</fullName>
    </submittedName>
</protein>
<keyword evidence="3" id="KW-1185">Reference proteome</keyword>
<feature type="compositionally biased region" description="Low complexity" evidence="1">
    <location>
        <begin position="129"/>
        <end position="140"/>
    </location>
</feature>
<evidence type="ECO:0000313" key="3">
    <source>
        <dbReference type="Proteomes" id="UP001497444"/>
    </source>
</evidence>
<feature type="region of interest" description="Disordered" evidence="1">
    <location>
        <begin position="205"/>
        <end position="248"/>
    </location>
</feature>
<reference evidence="2" key="1">
    <citation type="submission" date="2024-02" db="EMBL/GenBank/DDBJ databases">
        <authorList>
            <consortium name="ELIXIR-Norway"/>
            <consortium name="Elixir Norway"/>
        </authorList>
    </citation>
    <scope>NUCLEOTIDE SEQUENCE</scope>
</reference>
<evidence type="ECO:0000256" key="1">
    <source>
        <dbReference type="SAM" id="MobiDB-lite"/>
    </source>
</evidence>
<feature type="region of interest" description="Disordered" evidence="1">
    <location>
        <begin position="1"/>
        <end position="74"/>
    </location>
</feature>
<feature type="region of interest" description="Disordered" evidence="1">
    <location>
        <begin position="106"/>
        <end position="191"/>
    </location>
</feature>
<dbReference type="PANTHER" id="PTHR47512">
    <property type="entry name" value="EXPRESSED PROTEIN"/>
    <property type="match status" value="1"/>
</dbReference>
<dbReference type="PANTHER" id="PTHR47512:SF3">
    <property type="entry name" value="CHALCONE-FLAVONONE ISOMERASE FAMILY PROTEIN"/>
    <property type="match status" value="1"/>
</dbReference>
<dbReference type="EMBL" id="OZ020108">
    <property type="protein sequence ID" value="CAK9260151.1"/>
    <property type="molecule type" value="Genomic_DNA"/>
</dbReference>
<dbReference type="Proteomes" id="UP001497444">
    <property type="component" value="Chromosome 13"/>
</dbReference>